<dbReference type="AlphaFoldDB" id="A0AAD7RHM4"/>
<evidence type="ECO:0000313" key="3">
    <source>
        <dbReference type="Proteomes" id="UP001221898"/>
    </source>
</evidence>
<sequence length="98" mass="10785">MCIRVLEKHDQTTESSSTWLESLPHAFWQTLGVGGCKVRGALRCWLRIPGSGARPRSEVKAAEHRGSLGSFVTARTGRGDEGGGVRFPKKTLCRETHH</sequence>
<feature type="region of interest" description="Disordered" evidence="1">
    <location>
        <begin position="70"/>
        <end position="98"/>
    </location>
</feature>
<proteinExistence type="predicted"/>
<evidence type="ECO:0000256" key="1">
    <source>
        <dbReference type="SAM" id="MobiDB-lite"/>
    </source>
</evidence>
<protein>
    <submittedName>
        <fullName evidence="2">Uncharacterized protein</fullName>
    </submittedName>
</protein>
<gene>
    <name evidence="2" type="ORF">AAFF_G00206070</name>
</gene>
<reference evidence="2" key="1">
    <citation type="journal article" date="2023" name="Science">
        <title>Genome structures resolve the early diversification of teleost fishes.</title>
        <authorList>
            <person name="Parey E."/>
            <person name="Louis A."/>
            <person name="Montfort J."/>
            <person name="Bouchez O."/>
            <person name="Roques C."/>
            <person name="Iampietro C."/>
            <person name="Lluch J."/>
            <person name="Castinel A."/>
            <person name="Donnadieu C."/>
            <person name="Desvignes T."/>
            <person name="Floi Bucao C."/>
            <person name="Jouanno E."/>
            <person name="Wen M."/>
            <person name="Mejri S."/>
            <person name="Dirks R."/>
            <person name="Jansen H."/>
            <person name="Henkel C."/>
            <person name="Chen W.J."/>
            <person name="Zahm M."/>
            <person name="Cabau C."/>
            <person name="Klopp C."/>
            <person name="Thompson A.W."/>
            <person name="Robinson-Rechavi M."/>
            <person name="Braasch I."/>
            <person name="Lecointre G."/>
            <person name="Bobe J."/>
            <person name="Postlethwait J.H."/>
            <person name="Berthelot C."/>
            <person name="Roest Crollius H."/>
            <person name="Guiguen Y."/>
        </authorList>
    </citation>
    <scope>NUCLEOTIDE SEQUENCE</scope>
    <source>
        <strain evidence="2">NC1722</strain>
    </source>
</reference>
<evidence type="ECO:0000313" key="2">
    <source>
        <dbReference type="EMBL" id="KAJ8384354.1"/>
    </source>
</evidence>
<keyword evidence="3" id="KW-1185">Reference proteome</keyword>
<name>A0AAD7RHM4_9TELE</name>
<comment type="caution">
    <text evidence="2">The sequence shown here is derived from an EMBL/GenBank/DDBJ whole genome shotgun (WGS) entry which is preliminary data.</text>
</comment>
<dbReference type="Proteomes" id="UP001221898">
    <property type="component" value="Unassembled WGS sequence"/>
</dbReference>
<organism evidence="2 3">
    <name type="scientific">Aldrovandia affinis</name>
    <dbReference type="NCBI Taxonomy" id="143900"/>
    <lineage>
        <taxon>Eukaryota</taxon>
        <taxon>Metazoa</taxon>
        <taxon>Chordata</taxon>
        <taxon>Craniata</taxon>
        <taxon>Vertebrata</taxon>
        <taxon>Euteleostomi</taxon>
        <taxon>Actinopterygii</taxon>
        <taxon>Neopterygii</taxon>
        <taxon>Teleostei</taxon>
        <taxon>Notacanthiformes</taxon>
        <taxon>Halosauridae</taxon>
        <taxon>Aldrovandia</taxon>
    </lineage>
</organism>
<dbReference type="EMBL" id="JAINUG010000273">
    <property type="protein sequence ID" value="KAJ8384354.1"/>
    <property type="molecule type" value="Genomic_DNA"/>
</dbReference>
<accession>A0AAD7RHM4</accession>